<evidence type="ECO:0000256" key="1">
    <source>
        <dbReference type="SAM" id="SignalP"/>
    </source>
</evidence>
<dbReference type="KEGG" id="moj:D7D94_07675"/>
<dbReference type="EMBL" id="CP032550">
    <property type="protein sequence ID" value="QGU27556.1"/>
    <property type="molecule type" value="Genomic_DNA"/>
</dbReference>
<evidence type="ECO:0008006" key="4">
    <source>
        <dbReference type="Google" id="ProtNLM"/>
    </source>
</evidence>
<feature type="chain" id="PRO_5026317765" description="Calcium-binding protein" evidence="1">
    <location>
        <begin position="28"/>
        <end position="251"/>
    </location>
</feature>
<proteinExistence type="predicted"/>
<organism evidence="2 3">
    <name type="scientific">Microbacterium oryzae</name>
    <dbReference type="NCBI Taxonomy" id="743009"/>
    <lineage>
        <taxon>Bacteria</taxon>
        <taxon>Bacillati</taxon>
        <taxon>Actinomycetota</taxon>
        <taxon>Actinomycetes</taxon>
        <taxon>Micrococcales</taxon>
        <taxon>Microbacteriaceae</taxon>
        <taxon>Microbacterium</taxon>
    </lineage>
</organism>
<feature type="signal peptide" evidence="1">
    <location>
        <begin position="1"/>
        <end position="27"/>
    </location>
</feature>
<accession>A0A6I6DTW9</accession>
<evidence type="ECO:0000313" key="3">
    <source>
        <dbReference type="Proteomes" id="UP000422989"/>
    </source>
</evidence>
<dbReference type="Proteomes" id="UP000422989">
    <property type="component" value="Chromosome"/>
</dbReference>
<keyword evidence="3" id="KW-1185">Reference proteome</keyword>
<name>A0A6I6DTW9_9MICO</name>
<evidence type="ECO:0000313" key="2">
    <source>
        <dbReference type="EMBL" id="QGU27556.1"/>
    </source>
</evidence>
<reference evidence="2 3" key="1">
    <citation type="submission" date="2018-09" db="EMBL/GenBank/DDBJ databases">
        <title>Whole genome sequencing of Microbacterium oryzae strain MB-10T.</title>
        <authorList>
            <person name="Das S.K."/>
        </authorList>
    </citation>
    <scope>NUCLEOTIDE SEQUENCE [LARGE SCALE GENOMIC DNA]</scope>
    <source>
        <strain evidence="2 3">MB-10</strain>
    </source>
</reference>
<keyword evidence="1" id="KW-0732">Signal</keyword>
<gene>
    <name evidence="2" type="ORF">D7D94_07675</name>
</gene>
<dbReference type="RefSeq" id="WP_156242049.1">
    <property type="nucleotide sequence ID" value="NZ_BAAAZL010000004.1"/>
</dbReference>
<sequence length="251" mass="26735">MRTLTTRVAGLVAGAALALGLALPAAADTDDAVIVDIEPAASAQSPHFDATGLSAKDVVVGPDEDGCRYVTVALESEIGEGVESWHARVDVARGSRLVTWVAFYSDRNPDEKRLQYCPSDGLGEFTLGSTEWWVDYPSSFRSGVDTTKGSFYARAEAKASISSITRSGEYATVRATATRFKPYAEPEHVTFSADKAVLQVKGDKGWKSVETSKLVNGSASFTHKSGAGQTYRVLIPETDTTTEAVSGSARK</sequence>
<protein>
    <recommendedName>
        <fullName evidence="4">Calcium-binding protein</fullName>
    </recommendedName>
</protein>
<dbReference type="AlphaFoldDB" id="A0A6I6DTW9"/>